<feature type="transmembrane region" description="Helical" evidence="1">
    <location>
        <begin position="31"/>
        <end position="51"/>
    </location>
</feature>
<name>G8Y2P1_PICSO</name>
<evidence type="ECO:0000313" key="3">
    <source>
        <dbReference type="Proteomes" id="UP000005222"/>
    </source>
</evidence>
<sequence length="105" mass="12239">MVVRRRKAETEGKEVHSEQTISSSRAVKASFITFLSLFLLIIWGYHGYLVFNGFVLHYYEDDLVSKIVLNVSLLMLHGWLSLKLLTYLNMVMLDNDIDSDHKKYL</sequence>
<feature type="transmembrane region" description="Helical" evidence="1">
    <location>
        <begin position="63"/>
        <end position="82"/>
    </location>
</feature>
<organism evidence="2 3">
    <name type="scientific">Pichia sorbitophila (strain ATCC MYA-4447 / BCRC 22081 / CBS 7064 / NBRC 10061 / NRRL Y-12695)</name>
    <name type="common">Hybrid yeast</name>
    <dbReference type="NCBI Taxonomy" id="559304"/>
    <lineage>
        <taxon>Eukaryota</taxon>
        <taxon>Fungi</taxon>
        <taxon>Dikarya</taxon>
        <taxon>Ascomycota</taxon>
        <taxon>Saccharomycotina</taxon>
        <taxon>Pichiomycetes</taxon>
        <taxon>Debaryomycetaceae</taxon>
        <taxon>Millerozyma</taxon>
    </lineage>
</organism>
<dbReference type="HOGENOM" id="CLU_171955_0_0_1"/>
<gene>
    <name evidence="2" type="primary">Piso0_005699</name>
    <name evidence="2" type="ORF">GNLVRS01_PISO0M20406g</name>
</gene>
<evidence type="ECO:0000313" key="2">
    <source>
        <dbReference type="EMBL" id="CCE86052.1"/>
    </source>
</evidence>
<evidence type="ECO:0000256" key="1">
    <source>
        <dbReference type="SAM" id="Phobius"/>
    </source>
</evidence>
<dbReference type="Proteomes" id="UP000005222">
    <property type="component" value="Chromosome M"/>
</dbReference>
<dbReference type="AlphaFoldDB" id="G8Y2P1"/>
<reference evidence="2 3" key="1">
    <citation type="journal article" date="2012" name="G3 (Bethesda)">
        <title>Pichia sorbitophila, an interspecies yeast hybrid reveals early steps of genome resolution following polyploidization.</title>
        <authorList>
            <person name="Leh Louis V."/>
            <person name="Despons L."/>
            <person name="Friedrich A."/>
            <person name="Martin T."/>
            <person name="Durrens P."/>
            <person name="Casaregola S."/>
            <person name="Neuveglise C."/>
            <person name="Fairhead C."/>
            <person name="Marck C."/>
            <person name="Cruz J.A."/>
            <person name="Straub M.L."/>
            <person name="Kugler V."/>
            <person name="Sacerdot C."/>
            <person name="Uzunov Z."/>
            <person name="Thierry A."/>
            <person name="Weiss S."/>
            <person name="Bleykasten C."/>
            <person name="De Montigny J."/>
            <person name="Jacques N."/>
            <person name="Jung P."/>
            <person name="Lemaire M."/>
            <person name="Mallet S."/>
            <person name="Morel G."/>
            <person name="Richard G.F."/>
            <person name="Sarkar A."/>
            <person name="Savel G."/>
            <person name="Schacherer J."/>
            <person name="Seret M.L."/>
            <person name="Talla E."/>
            <person name="Samson G."/>
            <person name="Jubin C."/>
            <person name="Poulain J."/>
            <person name="Vacherie B."/>
            <person name="Barbe V."/>
            <person name="Pelletier E."/>
            <person name="Sherman D.J."/>
            <person name="Westhof E."/>
            <person name="Weissenbach J."/>
            <person name="Baret P.V."/>
            <person name="Wincker P."/>
            <person name="Gaillardin C."/>
            <person name="Dujon B."/>
            <person name="Souciet J.L."/>
        </authorList>
    </citation>
    <scope>NUCLEOTIDE SEQUENCE [LARGE SCALE GENOMIC DNA]</scope>
    <source>
        <strain evidence="3">ATCC MYA-4447 / BCRC 22081 / CBS 7064 / NBRC 10061 / NRRL Y-12695</strain>
    </source>
</reference>
<keyword evidence="1" id="KW-0472">Membrane</keyword>
<keyword evidence="1" id="KW-0812">Transmembrane</keyword>
<dbReference type="OrthoDB" id="4086878at2759"/>
<accession>G8Y2P1</accession>
<dbReference type="InParanoid" id="G8Y2P1"/>
<keyword evidence="3" id="KW-1185">Reference proteome</keyword>
<keyword evidence="1" id="KW-1133">Transmembrane helix</keyword>
<proteinExistence type="predicted"/>
<protein>
    <submittedName>
        <fullName evidence="2">Piso0_005699 protein</fullName>
    </submittedName>
</protein>
<dbReference type="EMBL" id="FO082047">
    <property type="protein sequence ID" value="CCE86052.1"/>
    <property type="molecule type" value="Genomic_DNA"/>
</dbReference>